<reference evidence="1 2" key="2">
    <citation type="journal article" date="2016" name="Int. J. Syst. Evol. Microbiol.">
        <title>Flavisolibacter tropicus sp. nov., isolated from tropical soil.</title>
        <authorList>
            <person name="Lee J.J."/>
            <person name="Kang M.S."/>
            <person name="Kim G.S."/>
            <person name="Lee C.S."/>
            <person name="Lim S."/>
            <person name="Lee J."/>
            <person name="Roh S.H."/>
            <person name="Kang H."/>
            <person name="Ha J.M."/>
            <person name="Bae S."/>
            <person name="Jung H.Y."/>
            <person name="Kim M.K."/>
        </authorList>
    </citation>
    <scope>NUCLEOTIDE SEQUENCE [LARGE SCALE GENOMIC DNA]</scope>
    <source>
        <strain evidence="1 2">LCS9</strain>
    </source>
</reference>
<evidence type="ECO:0000313" key="1">
    <source>
        <dbReference type="EMBL" id="ANE52343.1"/>
    </source>
</evidence>
<gene>
    <name evidence="1" type="ORF">SY85_19475</name>
</gene>
<organism evidence="1 2">
    <name type="scientific">Flavisolibacter tropicus</name>
    <dbReference type="NCBI Taxonomy" id="1492898"/>
    <lineage>
        <taxon>Bacteria</taxon>
        <taxon>Pseudomonadati</taxon>
        <taxon>Bacteroidota</taxon>
        <taxon>Chitinophagia</taxon>
        <taxon>Chitinophagales</taxon>
        <taxon>Chitinophagaceae</taxon>
        <taxon>Flavisolibacter</taxon>
    </lineage>
</organism>
<dbReference type="KEGG" id="fla:SY85_19475"/>
<protein>
    <submittedName>
        <fullName evidence="1">Uncharacterized protein</fullName>
    </submittedName>
</protein>
<dbReference type="AlphaFoldDB" id="A0A172TZY9"/>
<dbReference type="Proteomes" id="UP000077177">
    <property type="component" value="Chromosome"/>
</dbReference>
<sequence>MAYPNLTLIGALRQAAKQLREGAHYAWGHHGACNCGHLLQVVTHLSKEEILKHAHTGIGEWTEIAEDYCEVTSAPAYLLIGKLEAIGLTPTDIHCLEYLKDRAVLERLPGGFQWLQKNKGEDVILYFETFANLLEEQLLKYIDLPEVNTLQHSALRQSVS</sequence>
<dbReference type="STRING" id="1492898.SY85_19475"/>
<dbReference type="RefSeq" id="WP_066406705.1">
    <property type="nucleotide sequence ID" value="NZ_CP011390.1"/>
</dbReference>
<name>A0A172TZY9_9BACT</name>
<dbReference type="EMBL" id="CP011390">
    <property type="protein sequence ID" value="ANE52343.1"/>
    <property type="molecule type" value="Genomic_DNA"/>
</dbReference>
<dbReference type="OrthoDB" id="197037at2"/>
<proteinExistence type="predicted"/>
<evidence type="ECO:0000313" key="2">
    <source>
        <dbReference type="Proteomes" id="UP000077177"/>
    </source>
</evidence>
<accession>A0A172TZY9</accession>
<keyword evidence="2" id="KW-1185">Reference proteome</keyword>
<reference evidence="2" key="1">
    <citation type="submission" date="2015-01" db="EMBL/GenBank/DDBJ databases">
        <title>Flavisolibacter sp./LCS9/ whole genome sequencing.</title>
        <authorList>
            <person name="Kim M.K."/>
            <person name="Srinivasan S."/>
            <person name="Lee J.-J."/>
        </authorList>
    </citation>
    <scope>NUCLEOTIDE SEQUENCE [LARGE SCALE GENOMIC DNA]</scope>
    <source>
        <strain evidence="2">LCS9</strain>
    </source>
</reference>